<dbReference type="Proteomes" id="UP001214976">
    <property type="component" value="Unassembled WGS sequence"/>
</dbReference>
<dbReference type="Pfam" id="PF20249">
    <property type="entry name" value="VasX_N"/>
    <property type="match status" value="1"/>
</dbReference>
<reference evidence="4" key="1">
    <citation type="submission" date="2023-03" db="EMBL/GenBank/DDBJ databases">
        <title>Classification of Bisgaard taxon 6 and taxon 10 as Exercitatus varius gen. nov., spec. nov.</title>
        <authorList>
            <person name="Christensen H."/>
        </authorList>
    </citation>
    <scope>NUCLEOTIDE SEQUENCE</scope>
    <source>
        <strain evidence="4">86116</strain>
    </source>
</reference>
<evidence type="ECO:0000259" key="3">
    <source>
        <dbReference type="Pfam" id="PF20249"/>
    </source>
</evidence>
<protein>
    <recommendedName>
        <fullName evidence="3">Toxin VasX N-terminal region domain-containing protein</fullName>
    </recommendedName>
</protein>
<evidence type="ECO:0000313" key="4">
    <source>
        <dbReference type="EMBL" id="MDG2949446.1"/>
    </source>
</evidence>
<dbReference type="CDD" id="cd20706">
    <property type="entry name" value="MIX_II"/>
    <property type="match status" value="1"/>
</dbReference>
<accession>A0AAW6QAE3</accession>
<name>A0AAW6QAE3_9PAST</name>
<feature type="region of interest" description="Disordered" evidence="1">
    <location>
        <begin position="126"/>
        <end position="164"/>
    </location>
</feature>
<dbReference type="EMBL" id="JARQTW010000005">
    <property type="protein sequence ID" value="MDG2949446.1"/>
    <property type="molecule type" value="Genomic_DNA"/>
</dbReference>
<organism evidence="4 5">
    <name type="scientific">Exercitatus varius</name>
    <dbReference type="NCBI Taxonomy" id="67857"/>
    <lineage>
        <taxon>Bacteria</taxon>
        <taxon>Pseudomonadati</taxon>
        <taxon>Pseudomonadota</taxon>
        <taxon>Gammaproteobacteria</taxon>
        <taxon>Pasteurellales</taxon>
        <taxon>Pasteurellaceae</taxon>
        <taxon>Exercitatus</taxon>
    </lineage>
</organism>
<keyword evidence="2" id="KW-0812">Transmembrane</keyword>
<sequence>MAEKKKLKKPGADEAAQVIAPCQKGIRLYPARLALTNNAFEKIKTQGTAPVLPEGIPVGGADYDLRRLRDGWVYILAVNAQSDCFSITGEAENGQAWYIYRYHNKNNRQGFSQWSTGAFKVFVKEQTEEEQQDKPAENTGQDSKNNSDDVASENHVEGNQRHSETIALKTVQVKAKRKPLTDYIELNSAISTVHIMYSDFELPYSLLKEIETSETSKALWMRKIQLQSPSGAATDLQQLTEVVADFSLKDLAMENQVSNRHRYTPIGRLKNWREVADRITYGKGVIVALEDPVGTIRDLACYHGYLDEMRESVLAKYEYAIRTASFIHSHAQEKILYNFNQQKAGHKAVKEVMENKNPWYVGFAEEWERLYKKPMTAPVPKAITLAQSYKHYTKVASIHLDKNSHSDIFGVLKNELNLEDIPGENAVHKMANLPGLYGKQFKSVAEAHIKLIDANCHRLEVLTSLLNKKDTSAVYAANALCLYAHGMLWGLDISSYGFNATAAALGKAMQTEYTQTAFQVSGEAVQLLQNFVKLLNKSAEMLVTLAKSRVFSISSYDLVVDVLITKHSALANPNNVAKVGKGSHFVHWKRVYEVNPVTGQYSYTDNFAAAPNSMKGDILNAIDMSHSVPPEYDHFHVGSGLVKLQMLEVVIGFFNEQKYRTAEGQLANDPFLAAALALGGAKSTPILDKFKAKVDESKTTVKAKLTHSGGKSHQQNLKLMHFKMHSLSETSILRQIAGRLISVNSALVFLNTLVEYGNWYEARYKNDAMGQYGAMLRGFGGVTAGASYGVLGLLAENALTATGIATGATVLLWVGLAAVVLGTIMGLMSKEDMDSWMENGFWGANKRYWENPIMGYEWTGKRSDVFNEQFKESLFKYIEHSNGTSLSQESQKVFQYYEIELQRYFAFKQNIVLSKYEHASHAVLVEHPSITNDAMAQSIRVGSQVTVMTNYVHYLSTQQPQRIEFIENGKAVLHFPTPWEGISWAIMNSGREKAKKEVIDEGSVNSIRLKVTLSDYQGSEGNISSDLTTIPMK</sequence>
<gene>
    <name evidence="4" type="ORF">P7M15_02740</name>
</gene>
<feature type="transmembrane region" description="Helical" evidence="2">
    <location>
        <begin position="736"/>
        <end position="754"/>
    </location>
</feature>
<evidence type="ECO:0000256" key="1">
    <source>
        <dbReference type="SAM" id="MobiDB-lite"/>
    </source>
</evidence>
<keyword evidence="2" id="KW-0472">Membrane</keyword>
<feature type="compositionally biased region" description="Basic and acidic residues" evidence="1">
    <location>
        <begin position="152"/>
        <end position="164"/>
    </location>
</feature>
<dbReference type="InterPro" id="IPR046864">
    <property type="entry name" value="VasX_N"/>
</dbReference>
<evidence type="ECO:0000313" key="5">
    <source>
        <dbReference type="Proteomes" id="UP001214976"/>
    </source>
</evidence>
<dbReference type="AlphaFoldDB" id="A0AAW6QAE3"/>
<feature type="transmembrane region" description="Helical" evidence="2">
    <location>
        <begin position="801"/>
        <end position="827"/>
    </location>
</feature>
<feature type="compositionally biased region" description="Basic and acidic residues" evidence="1">
    <location>
        <begin position="126"/>
        <end position="136"/>
    </location>
</feature>
<evidence type="ECO:0000256" key="2">
    <source>
        <dbReference type="SAM" id="Phobius"/>
    </source>
</evidence>
<proteinExistence type="predicted"/>
<dbReference type="RefSeq" id="WP_317476689.1">
    <property type="nucleotide sequence ID" value="NZ_JARQTW010000005.1"/>
</dbReference>
<comment type="caution">
    <text evidence="4">The sequence shown here is derived from an EMBL/GenBank/DDBJ whole genome shotgun (WGS) entry which is preliminary data.</text>
</comment>
<keyword evidence="2" id="KW-1133">Transmembrane helix</keyword>
<feature type="transmembrane region" description="Helical" evidence="2">
    <location>
        <begin position="774"/>
        <end position="795"/>
    </location>
</feature>
<feature type="domain" description="Toxin VasX N-terminal region" evidence="3">
    <location>
        <begin position="21"/>
        <end position="228"/>
    </location>
</feature>